<dbReference type="Proteomes" id="UP000541444">
    <property type="component" value="Unassembled WGS sequence"/>
</dbReference>
<dbReference type="Gene3D" id="1.10.110.10">
    <property type="entry name" value="Plant lipid-transfer and hydrophobic proteins"/>
    <property type="match status" value="2"/>
</dbReference>
<comment type="similarity">
    <text evidence="1">Belongs to the plant LTP family.</text>
</comment>
<feature type="chain" id="PRO_5029551284" description="Bifunctional inhibitor/plant lipid transfer protein/seed storage helical domain-containing protein" evidence="6">
    <location>
        <begin position="27"/>
        <end position="407"/>
    </location>
</feature>
<evidence type="ECO:0000256" key="6">
    <source>
        <dbReference type="SAM" id="SignalP"/>
    </source>
</evidence>
<gene>
    <name evidence="8" type="ORF">GIB67_031346</name>
</gene>
<dbReference type="AlphaFoldDB" id="A0A7J7MGP3"/>
<protein>
    <recommendedName>
        <fullName evidence="7">Bifunctional inhibitor/plant lipid transfer protein/seed storage helical domain-containing protein</fullName>
    </recommendedName>
</protein>
<evidence type="ECO:0000313" key="9">
    <source>
        <dbReference type="Proteomes" id="UP000541444"/>
    </source>
</evidence>
<dbReference type="InterPro" id="IPR043325">
    <property type="entry name" value="LTSS"/>
</dbReference>
<dbReference type="Pfam" id="PF14368">
    <property type="entry name" value="LTP_2"/>
    <property type="match status" value="1"/>
</dbReference>
<feature type="domain" description="Bifunctional inhibitor/plant lipid transfer protein/seed storage helical" evidence="7">
    <location>
        <begin position="285"/>
        <end position="355"/>
    </location>
</feature>
<accession>A0A7J7MGP3</accession>
<keyword evidence="4" id="KW-0325">Glycoprotein</keyword>
<evidence type="ECO:0000256" key="1">
    <source>
        <dbReference type="ARBA" id="ARBA00009748"/>
    </source>
</evidence>
<reference evidence="8 9" key="1">
    <citation type="journal article" date="2020" name="IScience">
        <title>Genome Sequencing of the Endangered Kingdonia uniflora (Circaeasteraceae, Ranunculales) Reveals Potential Mechanisms of Evolutionary Specialization.</title>
        <authorList>
            <person name="Sun Y."/>
            <person name="Deng T."/>
            <person name="Zhang A."/>
            <person name="Moore M.J."/>
            <person name="Landis J.B."/>
            <person name="Lin N."/>
            <person name="Zhang H."/>
            <person name="Zhang X."/>
            <person name="Huang J."/>
            <person name="Zhang X."/>
            <person name="Sun H."/>
            <person name="Wang H."/>
        </authorList>
    </citation>
    <scope>NUCLEOTIDE SEQUENCE [LARGE SCALE GENOMIC DNA]</scope>
    <source>
        <strain evidence="8">TB1705</strain>
        <tissue evidence="8">Leaf</tissue>
    </source>
</reference>
<dbReference type="InterPro" id="IPR036312">
    <property type="entry name" value="Bifun_inhib/LTP/seed_sf"/>
</dbReference>
<feature type="domain" description="Bifunctional inhibitor/plant lipid transfer protein/seed storage helical" evidence="7">
    <location>
        <begin position="33"/>
        <end position="112"/>
    </location>
</feature>
<proteinExistence type="inferred from homology"/>
<feature type="compositionally biased region" description="Low complexity" evidence="5">
    <location>
        <begin position="265"/>
        <end position="279"/>
    </location>
</feature>
<dbReference type="SUPFAM" id="SSF47699">
    <property type="entry name" value="Bifunctional inhibitor/lipid-transfer protein/seed storage 2S albumin"/>
    <property type="match status" value="2"/>
</dbReference>
<organism evidence="8 9">
    <name type="scientific">Kingdonia uniflora</name>
    <dbReference type="NCBI Taxonomy" id="39325"/>
    <lineage>
        <taxon>Eukaryota</taxon>
        <taxon>Viridiplantae</taxon>
        <taxon>Streptophyta</taxon>
        <taxon>Embryophyta</taxon>
        <taxon>Tracheophyta</taxon>
        <taxon>Spermatophyta</taxon>
        <taxon>Magnoliopsida</taxon>
        <taxon>Ranunculales</taxon>
        <taxon>Circaeasteraceae</taxon>
        <taxon>Kingdonia</taxon>
    </lineage>
</organism>
<feature type="signal peptide" evidence="6">
    <location>
        <begin position="1"/>
        <end position="26"/>
    </location>
</feature>
<dbReference type="PANTHER" id="PTHR33044">
    <property type="entry name" value="BIFUNCTIONAL INHIBITOR/LIPID-TRANSFER PROTEIN/SEED STORAGE 2S ALBUMIN SUPERFAMILY PROTEIN-RELATED"/>
    <property type="match status" value="1"/>
</dbReference>
<keyword evidence="3" id="KW-1015">Disulfide bond</keyword>
<evidence type="ECO:0000256" key="5">
    <source>
        <dbReference type="SAM" id="MobiDB-lite"/>
    </source>
</evidence>
<comment type="caution">
    <text evidence="8">The sequence shown here is derived from an EMBL/GenBank/DDBJ whole genome shotgun (WGS) entry which is preliminary data.</text>
</comment>
<evidence type="ECO:0000256" key="4">
    <source>
        <dbReference type="ARBA" id="ARBA00023180"/>
    </source>
</evidence>
<dbReference type="OrthoDB" id="659547at2759"/>
<dbReference type="EMBL" id="JACGCM010001529">
    <property type="protein sequence ID" value="KAF6154085.1"/>
    <property type="molecule type" value="Genomic_DNA"/>
</dbReference>
<feature type="region of interest" description="Disordered" evidence="5">
    <location>
        <begin position="361"/>
        <end position="382"/>
    </location>
</feature>
<evidence type="ECO:0000256" key="3">
    <source>
        <dbReference type="ARBA" id="ARBA00023157"/>
    </source>
</evidence>
<dbReference type="Pfam" id="PF00234">
    <property type="entry name" value="Tryp_alpha_amyl"/>
    <property type="match status" value="1"/>
</dbReference>
<dbReference type="CDD" id="cd00010">
    <property type="entry name" value="AAI_LTSS"/>
    <property type="match status" value="1"/>
</dbReference>
<feature type="compositionally biased region" description="Low complexity" evidence="5">
    <location>
        <begin position="198"/>
        <end position="210"/>
    </location>
</feature>
<feature type="region of interest" description="Disordered" evidence="5">
    <location>
        <begin position="120"/>
        <end position="282"/>
    </location>
</feature>
<keyword evidence="2 6" id="KW-0732">Signal</keyword>
<keyword evidence="9" id="KW-1185">Reference proteome</keyword>
<dbReference type="SMART" id="SM00499">
    <property type="entry name" value="AAI"/>
    <property type="match status" value="2"/>
</dbReference>
<name>A0A7J7MGP3_9MAGN</name>
<evidence type="ECO:0000313" key="8">
    <source>
        <dbReference type="EMBL" id="KAF6154085.1"/>
    </source>
</evidence>
<dbReference type="InterPro" id="IPR016140">
    <property type="entry name" value="Bifunc_inhib/LTP/seed_store"/>
</dbReference>
<feature type="compositionally biased region" description="Polar residues" evidence="5">
    <location>
        <begin position="171"/>
        <end position="197"/>
    </location>
</feature>
<feature type="compositionally biased region" description="Low complexity" evidence="5">
    <location>
        <begin position="219"/>
        <end position="231"/>
    </location>
</feature>
<evidence type="ECO:0000256" key="2">
    <source>
        <dbReference type="ARBA" id="ARBA00022729"/>
    </source>
</evidence>
<sequence length="407" mass="40788">MSKIMISIVVPVLVLFVALEGNFVSAQSSGEDCTTAILVMTECLGFVANDSTITKPDDRCCSGVKTVIETNPECICGSSKQFADMDITISLEKADALPSLCGLIVPPSAGNCKLFAPPGAAPVNPPKKHDKSQSPTKSSSVEIPAAPPSGETVDNQTPVPVSDSAAAPSGETVNNQTPAPVSDSATAPSGQTVDNQTPSPVSGSAAAPVSEGLVDNQTPSPVSGSAPAPVSEGPADTKTPPPVSDSAVAPNSEGPVDTNTLPPVSDYDSTAPSASPSSSGIDSECAPVMFSMTSCVTAVNQNSKPNAECCNQLKEYASCFCYFYDYVLGGGYEPKVITALPSACGVTLPPSAGTCAVGATSDSLGPSEGPSKADAFAPSPPTKSDSSAVAISFVALIAGLAVASASY</sequence>
<evidence type="ECO:0000259" key="7">
    <source>
        <dbReference type="SMART" id="SM00499"/>
    </source>
</evidence>